<dbReference type="EMBL" id="BSYA01000271">
    <property type="protein sequence ID" value="GMG38003.1"/>
    <property type="molecule type" value="Genomic_DNA"/>
</dbReference>
<evidence type="ECO:0000313" key="3">
    <source>
        <dbReference type="Proteomes" id="UP001165205"/>
    </source>
</evidence>
<sequence>MNEVWSYYRVKVTRNGTDIESGLLGSTPRPRNCRKYKKTNNNPSIGDSYHDSDKIPLPFENYGDLRVIPWKVSDTIGSGDDVTPLPGKPAKMQHQTSYRRVAVDGVHVVYN</sequence>
<gene>
    <name evidence="2" type="ORF">Aory04_001276200</name>
</gene>
<proteinExistence type="predicted"/>
<name>A0AAN4YZ22_ASPOZ</name>
<organism evidence="2 3">
    <name type="scientific">Aspergillus oryzae</name>
    <name type="common">Yellow koji mold</name>
    <dbReference type="NCBI Taxonomy" id="5062"/>
    <lineage>
        <taxon>Eukaryota</taxon>
        <taxon>Fungi</taxon>
        <taxon>Dikarya</taxon>
        <taxon>Ascomycota</taxon>
        <taxon>Pezizomycotina</taxon>
        <taxon>Eurotiomycetes</taxon>
        <taxon>Eurotiomycetidae</taxon>
        <taxon>Eurotiales</taxon>
        <taxon>Aspergillaceae</taxon>
        <taxon>Aspergillus</taxon>
        <taxon>Aspergillus subgen. Circumdati</taxon>
    </lineage>
</organism>
<reference evidence="2" key="1">
    <citation type="submission" date="2023-04" db="EMBL/GenBank/DDBJ databases">
        <title>Aspergillus oryzae NBRC 4228.</title>
        <authorList>
            <person name="Ichikawa N."/>
            <person name="Sato H."/>
            <person name="Tonouchi N."/>
        </authorList>
    </citation>
    <scope>NUCLEOTIDE SEQUENCE</scope>
    <source>
        <strain evidence="2">NBRC 4228</strain>
    </source>
</reference>
<protein>
    <submittedName>
        <fullName evidence="2">Unnamed protein product</fullName>
    </submittedName>
</protein>
<feature type="region of interest" description="Disordered" evidence="1">
    <location>
        <begin position="21"/>
        <end position="51"/>
    </location>
</feature>
<accession>A0AAN4YZ22</accession>
<evidence type="ECO:0000256" key="1">
    <source>
        <dbReference type="SAM" id="MobiDB-lite"/>
    </source>
</evidence>
<dbReference type="Proteomes" id="UP001165205">
    <property type="component" value="Unassembled WGS sequence"/>
</dbReference>
<comment type="caution">
    <text evidence="2">The sequence shown here is derived from an EMBL/GenBank/DDBJ whole genome shotgun (WGS) entry which is preliminary data.</text>
</comment>
<dbReference type="AlphaFoldDB" id="A0AAN4YZ22"/>
<evidence type="ECO:0000313" key="2">
    <source>
        <dbReference type="EMBL" id="GMG38003.1"/>
    </source>
</evidence>